<name>A0A139H6S1_9PEZI</name>
<evidence type="ECO:0000256" key="1">
    <source>
        <dbReference type="SAM" id="MobiDB-lite"/>
    </source>
</evidence>
<protein>
    <submittedName>
        <fullName evidence="2">Uncharacterized protein</fullName>
    </submittedName>
</protein>
<dbReference type="Proteomes" id="UP000070133">
    <property type="component" value="Unassembled WGS sequence"/>
</dbReference>
<reference evidence="2 3" key="1">
    <citation type="submission" date="2015-07" db="EMBL/GenBank/DDBJ databases">
        <title>Comparative genomics of the Sigatoka disease complex on banana suggests a link between parallel evolutionary changes in Pseudocercospora fijiensis and Pseudocercospora eumusae and increased virulence on the banana host.</title>
        <authorList>
            <person name="Chang T.-C."/>
            <person name="Salvucci A."/>
            <person name="Crous P.W."/>
            <person name="Stergiopoulos I."/>
        </authorList>
    </citation>
    <scope>NUCLEOTIDE SEQUENCE [LARGE SCALE GENOMIC DNA]</scope>
    <source>
        <strain evidence="2 3">CBS 114824</strain>
    </source>
</reference>
<sequence length="54" mass="5292">MEMPPPPPPPAPSPPPPSASVEETPAAESAGEVSLSGLMAMATKGSRKRGAAAP</sequence>
<dbReference type="EMBL" id="LFZN01000121">
    <property type="protein sequence ID" value="KXS98147.1"/>
    <property type="molecule type" value="Genomic_DNA"/>
</dbReference>
<feature type="region of interest" description="Disordered" evidence="1">
    <location>
        <begin position="1"/>
        <end position="54"/>
    </location>
</feature>
<dbReference type="AlphaFoldDB" id="A0A139H6S1"/>
<proteinExistence type="predicted"/>
<feature type="compositionally biased region" description="Pro residues" evidence="1">
    <location>
        <begin position="1"/>
        <end position="18"/>
    </location>
</feature>
<feature type="compositionally biased region" description="Basic residues" evidence="1">
    <location>
        <begin position="45"/>
        <end position="54"/>
    </location>
</feature>
<evidence type="ECO:0000313" key="3">
    <source>
        <dbReference type="Proteomes" id="UP000070133"/>
    </source>
</evidence>
<organism evidence="2 3">
    <name type="scientific">Pseudocercospora eumusae</name>
    <dbReference type="NCBI Taxonomy" id="321146"/>
    <lineage>
        <taxon>Eukaryota</taxon>
        <taxon>Fungi</taxon>
        <taxon>Dikarya</taxon>
        <taxon>Ascomycota</taxon>
        <taxon>Pezizomycotina</taxon>
        <taxon>Dothideomycetes</taxon>
        <taxon>Dothideomycetidae</taxon>
        <taxon>Mycosphaerellales</taxon>
        <taxon>Mycosphaerellaceae</taxon>
        <taxon>Pseudocercospora</taxon>
    </lineage>
</organism>
<comment type="caution">
    <text evidence="2">The sequence shown here is derived from an EMBL/GenBank/DDBJ whole genome shotgun (WGS) entry which is preliminary data.</text>
</comment>
<feature type="compositionally biased region" description="Low complexity" evidence="1">
    <location>
        <begin position="19"/>
        <end position="30"/>
    </location>
</feature>
<accession>A0A139H6S1</accession>
<gene>
    <name evidence="2" type="ORF">AC578_9418</name>
</gene>
<evidence type="ECO:0000313" key="2">
    <source>
        <dbReference type="EMBL" id="KXS98147.1"/>
    </source>
</evidence>
<keyword evidence="3" id="KW-1185">Reference proteome</keyword>